<proteinExistence type="predicted"/>
<accession>A0A1I7XFK6</accession>
<protein>
    <submittedName>
        <fullName evidence="2">Transposase</fullName>
    </submittedName>
</protein>
<evidence type="ECO:0000313" key="1">
    <source>
        <dbReference type="Proteomes" id="UP000095283"/>
    </source>
</evidence>
<dbReference type="WBParaSite" id="Hba_16511">
    <property type="protein sequence ID" value="Hba_16511"/>
    <property type="gene ID" value="Hba_16511"/>
</dbReference>
<keyword evidence="1" id="KW-1185">Reference proteome</keyword>
<reference evidence="2" key="1">
    <citation type="submission" date="2016-11" db="UniProtKB">
        <authorList>
            <consortium name="WormBaseParasite"/>
        </authorList>
    </citation>
    <scope>IDENTIFICATION</scope>
</reference>
<evidence type="ECO:0000313" key="2">
    <source>
        <dbReference type="WBParaSite" id="Hba_16511"/>
    </source>
</evidence>
<sequence length="80" mass="9266">MDTALSLQDNLREFYDNKRSAGISINRLPACSSPCSYNLVERVQCKRTARKGKNWRLILKKLDGLKTRQNISQVNRLKEI</sequence>
<dbReference type="AlphaFoldDB" id="A0A1I7XFK6"/>
<name>A0A1I7XFK6_HETBA</name>
<organism evidence="1 2">
    <name type="scientific">Heterorhabditis bacteriophora</name>
    <name type="common">Entomopathogenic nematode worm</name>
    <dbReference type="NCBI Taxonomy" id="37862"/>
    <lineage>
        <taxon>Eukaryota</taxon>
        <taxon>Metazoa</taxon>
        <taxon>Ecdysozoa</taxon>
        <taxon>Nematoda</taxon>
        <taxon>Chromadorea</taxon>
        <taxon>Rhabditida</taxon>
        <taxon>Rhabditina</taxon>
        <taxon>Rhabditomorpha</taxon>
        <taxon>Strongyloidea</taxon>
        <taxon>Heterorhabditidae</taxon>
        <taxon>Heterorhabditis</taxon>
    </lineage>
</organism>
<dbReference type="Proteomes" id="UP000095283">
    <property type="component" value="Unplaced"/>
</dbReference>